<reference evidence="1 2" key="1">
    <citation type="submission" date="2015-01" db="EMBL/GenBank/DDBJ databases">
        <title>Evolution of Trichinella species and genotypes.</title>
        <authorList>
            <person name="Korhonen P.K."/>
            <person name="Edoardo P."/>
            <person name="Giuseppe L.R."/>
            <person name="Gasser R.B."/>
        </authorList>
    </citation>
    <scope>NUCLEOTIDE SEQUENCE [LARGE SCALE GENOMIC DNA]</scope>
    <source>
        <strain evidence="1">ISS1029</strain>
    </source>
</reference>
<evidence type="ECO:0000313" key="2">
    <source>
        <dbReference type="Proteomes" id="UP000055024"/>
    </source>
</evidence>
<accession>A0A0V1HWH3</accession>
<evidence type="ECO:0000313" key="1">
    <source>
        <dbReference type="EMBL" id="KRZ14703.1"/>
    </source>
</evidence>
<organism evidence="1 2">
    <name type="scientific">Trichinella zimbabwensis</name>
    <dbReference type="NCBI Taxonomy" id="268475"/>
    <lineage>
        <taxon>Eukaryota</taxon>
        <taxon>Metazoa</taxon>
        <taxon>Ecdysozoa</taxon>
        <taxon>Nematoda</taxon>
        <taxon>Enoplea</taxon>
        <taxon>Dorylaimia</taxon>
        <taxon>Trichinellida</taxon>
        <taxon>Trichinellidae</taxon>
        <taxon>Trichinella</taxon>
    </lineage>
</organism>
<keyword evidence="2" id="KW-1185">Reference proteome</keyword>
<sequence length="59" mass="6917">LEAYGEIVQTKCLILFENLQAFLTCLSDLNQLKFIQKMGNRYVFLNTFYFNMMRLGITG</sequence>
<dbReference type="Proteomes" id="UP000055024">
    <property type="component" value="Unassembled WGS sequence"/>
</dbReference>
<feature type="non-terminal residue" evidence="1">
    <location>
        <position position="1"/>
    </location>
</feature>
<dbReference type="EMBL" id="JYDP01000022">
    <property type="protein sequence ID" value="KRZ14703.1"/>
    <property type="molecule type" value="Genomic_DNA"/>
</dbReference>
<dbReference type="OrthoDB" id="10423123at2759"/>
<comment type="caution">
    <text evidence="1">The sequence shown here is derived from an EMBL/GenBank/DDBJ whole genome shotgun (WGS) entry which is preliminary data.</text>
</comment>
<name>A0A0V1HWH3_9BILA</name>
<protein>
    <submittedName>
        <fullName evidence="1">Uncharacterized protein</fullName>
    </submittedName>
</protein>
<dbReference type="AlphaFoldDB" id="A0A0V1HWH3"/>
<gene>
    <name evidence="1" type="ORF">T11_1031</name>
</gene>
<proteinExistence type="predicted"/>